<dbReference type="RefSeq" id="WP_015325212.1">
    <property type="nucleotide sequence ID" value="NC_019977.1"/>
</dbReference>
<dbReference type="InterPro" id="IPR022430">
    <property type="entry name" value="CHP03684"/>
</dbReference>
<gene>
    <name evidence="2" type="ordered locus">Metho_1868</name>
</gene>
<dbReference type="NCBIfam" id="TIGR00451">
    <property type="entry name" value="unchar_dom_2"/>
    <property type="match status" value="1"/>
</dbReference>
<dbReference type="SUPFAM" id="SSF88697">
    <property type="entry name" value="PUA domain-like"/>
    <property type="match status" value="1"/>
</dbReference>
<dbReference type="GeneID" id="14406381"/>
<organism evidence="2 3">
    <name type="scientific">Methanomethylovorans hollandica (strain DSM 15978 / NBRC 107637 / DMS1)</name>
    <dbReference type="NCBI Taxonomy" id="867904"/>
    <lineage>
        <taxon>Archaea</taxon>
        <taxon>Methanobacteriati</taxon>
        <taxon>Methanobacteriota</taxon>
        <taxon>Stenosarchaea group</taxon>
        <taxon>Methanomicrobia</taxon>
        <taxon>Methanosarcinales</taxon>
        <taxon>Methanosarcinaceae</taxon>
        <taxon>Methanomethylovorans</taxon>
    </lineage>
</organism>
<dbReference type="InterPro" id="IPR004521">
    <property type="entry name" value="Uncharacterised_CHP00451"/>
</dbReference>
<dbReference type="InterPro" id="IPR015947">
    <property type="entry name" value="PUA-like_sf"/>
</dbReference>
<dbReference type="NCBIfam" id="TIGR03684">
    <property type="entry name" value="arCOG00985"/>
    <property type="match status" value="1"/>
</dbReference>
<dbReference type="GO" id="GO:0001731">
    <property type="term" value="P:formation of translation preinitiation complex"/>
    <property type="evidence" value="ECO:0007669"/>
    <property type="project" value="TreeGrafter"/>
</dbReference>
<evidence type="ECO:0000313" key="3">
    <source>
        <dbReference type="Proteomes" id="UP000010866"/>
    </source>
</evidence>
<dbReference type="EMBL" id="CP003362">
    <property type="protein sequence ID" value="AGB50047.1"/>
    <property type="molecule type" value="Genomic_DNA"/>
</dbReference>
<dbReference type="Gene3D" id="3.10.400.20">
    <property type="match status" value="1"/>
</dbReference>
<dbReference type="KEGG" id="mhz:Metho_1868"/>
<dbReference type="Pfam" id="PF01472">
    <property type="entry name" value="PUA"/>
    <property type="match status" value="1"/>
</dbReference>
<proteinExistence type="predicted"/>
<accession>L0KX71</accession>
<dbReference type="PANTHER" id="PTHR22798">
    <property type="entry name" value="MCT-1 PROTEIN"/>
    <property type="match status" value="1"/>
</dbReference>
<dbReference type="NCBIfam" id="NF011153">
    <property type="entry name" value="PRK14560.1-4"/>
    <property type="match status" value="1"/>
</dbReference>
<dbReference type="InterPro" id="IPR002478">
    <property type="entry name" value="PUA"/>
</dbReference>
<reference evidence="3" key="1">
    <citation type="submission" date="2012-02" db="EMBL/GenBank/DDBJ databases">
        <title>Complete sequence of chromosome of Methanomethylovorans hollandica DSM 15978.</title>
        <authorList>
            <person name="Lucas S."/>
            <person name="Copeland A."/>
            <person name="Lapidus A."/>
            <person name="Glavina del Rio T."/>
            <person name="Dalin E."/>
            <person name="Tice H."/>
            <person name="Bruce D."/>
            <person name="Goodwin L."/>
            <person name="Pitluck S."/>
            <person name="Peters L."/>
            <person name="Mikhailova N."/>
            <person name="Held B."/>
            <person name="Kyrpides N."/>
            <person name="Mavromatis K."/>
            <person name="Ivanova N."/>
            <person name="Brettin T."/>
            <person name="Detter J.C."/>
            <person name="Han C."/>
            <person name="Larimer F."/>
            <person name="Land M."/>
            <person name="Hauser L."/>
            <person name="Markowitz V."/>
            <person name="Cheng J.-F."/>
            <person name="Hugenholtz P."/>
            <person name="Woyke T."/>
            <person name="Wu D."/>
            <person name="Spring S."/>
            <person name="Schroeder M."/>
            <person name="Brambilla E."/>
            <person name="Klenk H.-P."/>
            <person name="Eisen J.A."/>
        </authorList>
    </citation>
    <scope>NUCLEOTIDE SEQUENCE [LARGE SCALE GENOMIC DNA]</scope>
    <source>
        <strain evidence="3">DSM 15978 / NBRC 107637 / DMS1</strain>
    </source>
</reference>
<dbReference type="GO" id="GO:0003723">
    <property type="term" value="F:RNA binding"/>
    <property type="evidence" value="ECO:0007669"/>
    <property type="project" value="InterPro"/>
</dbReference>
<dbReference type="Proteomes" id="UP000010866">
    <property type="component" value="Chromosome"/>
</dbReference>
<evidence type="ECO:0000259" key="1">
    <source>
        <dbReference type="SMART" id="SM00359"/>
    </source>
</evidence>
<dbReference type="OrthoDB" id="27972at2157"/>
<dbReference type="PANTHER" id="PTHR22798:SF0">
    <property type="entry name" value="MALIGNANT T-CELL-AMPLIFIED SEQUENCE 1"/>
    <property type="match status" value="1"/>
</dbReference>
<dbReference type="STRING" id="867904.Metho_1868"/>
<protein>
    <submittedName>
        <fullName evidence="2">PUA-domain protein</fullName>
    </submittedName>
</protein>
<dbReference type="AlphaFoldDB" id="L0KX71"/>
<dbReference type="PROSITE" id="PS50890">
    <property type="entry name" value="PUA"/>
    <property type="match status" value="1"/>
</dbReference>
<dbReference type="SMART" id="SM00359">
    <property type="entry name" value="PUA"/>
    <property type="match status" value="1"/>
</dbReference>
<evidence type="ECO:0000313" key="2">
    <source>
        <dbReference type="EMBL" id="AGB50047.1"/>
    </source>
</evidence>
<keyword evidence="3" id="KW-1185">Reference proteome</keyword>
<dbReference type="PIRSF" id="PIRSF005067">
    <property type="entry name" value="Tma_RNA-bind_prd"/>
    <property type="match status" value="1"/>
</dbReference>
<dbReference type="HOGENOM" id="CLU_090468_1_1_2"/>
<dbReference type="InterPro" id="IPR016437">
    <property type="entry name" value="MCT-1/Tma20"/>
</dbReference>
<name>L0KX71_METHD</name>
<feature type="domain" description="PUA" evidence="1">
    <location>
        <begin position="79"/>
        <end position="153"/>
    </location>
</feature>
<dbReference type="CDD" id="cd21154">
    <property type="entry name" value="PUA_MJ1432-like"/>
    <property type="match status" value="1"/>
</dbReference>
<sequence length="161" mass="17543">MKIRGRIQLRKSAKNKLLDNLISMYGDTVVQKVASYKFEHADAGDTSVILIDGKVLLFAVDDIYFPTVRGVIELAIEKNTVVVDSGAVRFVVNGADVMSPGIVHADENILQGDPVIVKEEKYGKPLAIGKALIPGKDMISDSGKAVKSLHHVGDEIWNIEM</sequence>